<accession>A0ABQ4SJR7</accession>
<dbReference type="InterPro" id="IPR001279">
    <property type="entry name" value="Metallo-B-lactamas"/>
</dbReference>
<protein>
    <recommendedName>
        <fullName evidence="1">Metallo-beta-lactamase domain-containing protein</fullName>
    </recommendedName>
</protein>
<keyword evidence="3" id="KW-1185">Reference proteome</keyword>
<gene>
    <name evidence="2" type="ORF">GMJLKIPL_5377</name>
</gene>
<evidence type="ECO:0000313" key="2">
    <source>
        <dbReference type="EMBL" id="GJE03422.1"/>
    </source>
</evidence>
<organism evidence="2 3">
    <name type="scientific">Methylobacterium isbiliense</name>
    <dbReference type="NCBI Taxonomy" id="315478"/>
    <lineage>
        <taxon>Bacteria</taxon>
        <taxon>Pseudomonadati</taxon>
        <taxon>Pseudomonadota</taxon>
        <taxon>Alphaproteobacteria</taxon>
        <taxon>Hyphomicrobiales</taxon>
        <taxon>Methylobacteriaceae</taxon>
        <taxon>Methylobacterium</taxon>
    </lineage>
</organism>
<dbReference type="Proteomes" id="UP001055153">
    <property type="component" value="Unassembled WGS sequence"/>
</dbReference>
<evidence type="ECO:0000259" key="1">
    <source>
        <dbReference type="Pfam" id="PF00753"/>
    </source>
</evidence>
<feature type="domain" description="Metallo-beta-lactamase" evidence="1">
    <location>
        <begin position="6"/>
        <end position="73"/>
    </location>
</feature>
<proteinExistence type="predicted"/>
<dbReference type="EMBL" id="BPQQ01000075">
    <property type="protein sequence ID" value="GJE03422.1"/>
    <property type="molecule type" value="Genomic_DNA"/>
</dbReference>
<dbReference type="PANTHER" id="PTHR30619">
    <property type="entry name" value="DNA INTERNALIZATION/COMPETENCE PROTEIN COMEC/REC2"/>
    <property type="match status" value="1"/>
</dbReference>
<dbReference type="RefSeq" id="WP_238240814.1">
    <property type="nucleotide sequence ID" value="NZ_BPQQ01000075.1"/>
</dbReference>
<name>A0ABQ4SJR7_9HYPH</name>
<dbReference type="Pfam" id="PF00753">
    <property type="entry name" value="Lactamase_B"/>
    <property type="match status" value="1"/>
</dbReference>
<dbReference type="InterPro" id="IPR036866">
    <property type="entry name" value="RibonucZ/Hydroxyglut_hydro"/>
</dbReference>
<sequence length="461" mass="50718">MYRQGLGDCLLVRIPGQGRPFWMLVDCGLILGTQNAAAKIKEILADVTAVTGGRLDVLVVTHEHWDHVSGFVLAEAEFKALAIDAVWMAWTEDPKDKLATQLREEREEKLRKLAAFAGNLSARGLAGEPVVQGLSSVLDFFNMGFGAAGASTKDALVKARECLRGEKPVYWRPTDPPLVPPRAPCVRIYALGPPQDEKAIKKTFAKSEVYHLGGTGNPLFQADKRAMDPTGPWDAFCPFDQDVGVMLQPLLDRPQPSTVAPDPDPLRDFLERHYLDADPSLDTARGWRRIDTAWLGPAADFALALDSATNNTSLVLALELVESGKVILLAGDAQVGNWLSWHERTWPIEGRTVTGPELMARTVFYKVGHHGSHNATLQAKGLELMTSGDLVAFIPVDEAMARQKGWNQMPLPSLVKALKAQTQNRVLQADRDFEASSNPESQAFARSLVQTPLYFEYTIQM</sequence>
<dbReference type="SUPFAM" id="SSF56281">
    <property type="entry name" value="Metallo-hydrolase/oxidoreductase"/>
    <property type="match status" value="1"/>
</dbReference>
<reference evidence="2" key="2">
    <citation type="submission" date="2021-08" db="EMBL/GenBank/DDBJ databases">
        <authorList>
            <person name="Tani A."/>
            <person name="Ola A."/>
            <person name="Ogura Y."/>
            <person name="Katsura K."/>
            <person name="Hayashi T."/>
        </authorList>
    </citation>
    <scope>NUCLEOTIDE SEQUENCE</scope>
    <source>
        <strain evidence="2">DSM 17168</strain>
    </source>
</reference>
<dbReference type="Gene3D" id="3.60.15.10">
    <property type="entry name" value="Ribonuclease Z/Hydroxyacylglutathione hydrolase-like"/>
    <property type="match status" value="2"/>
</dbReference>
<reference evidence="2" key="1">
    <citation type="journal article" date="2021" name="Front. Microbiol.">
        <title>Comprehensive Comparative Genomics and Phenotyping of Methylobacterium Species.</title>
        <authorList>
            <person name="Alessa O."/>
            <person name="Ogura Y."/>
            <person name="Fujitani Y."/>
            <person name="Takami H."/>
            <person name="Hayashi T."/>
            <person name="Sahin N."/>
            <person name="Tani A."/>
        </authorList>
    </citation>
    <scope>NUCLEOTIDE SEQUENCE</scope>
    <source>
        <strain evidence="2">DSM 17168</strain>
    </source>
</reference>
<dbReference type="InterPro" id="IPR052159">
    <property type="entry name" value="Competence_DNA_uptake"/>
</dbReference>
<comment type="caution">
    <text evidence="2">The sequence shown here is derived from an EMBL/GenBank/DDBJ whole genome shotgun (WGS) entry which is preliminary data.</text>
</comment>
<dbReference type="PANTHER" id="PTHR30619:SF1">
    <property type="entry name" value="RECOMBINATION PROTEIN 2"/>
    <property type="match status" value="1"/>
</dbReference>
<evidence type="ECO:0000313" key="3">
    <source>
        <dbReference type="Proteomes" id="UP001055153"/>
    </source>
</evidence>